<proteinExistence type="predicted"/>
<evidence type="ECO:0000256" key="1">
    <source>
        <dbReference type="SAM" id="Coils"/>
    </source>
</evidence>
<dbReference type="PANTHER" id="PTHR33488">
    <property type="entry name" value="ZGC:162509"/>
    <property type="match status" value="1"/>
</dbReference>
<feature type="coiled-coil region" evidence="1">
    <location>
        <begin position="424"/>
        <end position="462"/>
    </location>
</feature>
<keyword evidence="3" id="KW-1185">Reference proteome</keyword>
<evidence type="ECO:0000313" key="3">
    <source>
        <dbReference type="Proteomes" id="UP000261540"/>
    </source>
</evidence>
<feature type="coiled-coil region" evidence="1">
    <location>
        <begin position="182"/>
        <end position="230"/>
    </location>
</feature>
<dbReference type="KEGG" id="pki:111837798"/>
<dbReference type="OrthoDB" id="5406275at2759"/>
<dbReference type="Ensembl" id="ENSPKIT00000008452.1">
    <property type="protein sequence ID" value="ENSPKIP00000027683.1"/>
    <property type="gene ID" value="ENSPKIG00000009638.1"/>
</dbReference>
<feature type="coiled-coil region" evidence="1">
    <location>
        <begin position="592"/>
        <end position="622"/>
    </location>
</feature>
<dbReference type="GeneTree" id="ENSGT00390000008061"/>
<dbReference type="PANTHER" id="PTHR33488:SF2">
    <property type="entry name" value="EARLY ENDOSOME ANTIGEN 1-LIKE"/>
    <property type="match status" value="1"/>
</dbReference>
<dbReference type="STRING" id="1676925.ENSPKIP00000027683"/>
<reference evidence="2" key="1">
    <citation type="submission" date="2025-08" db="UniProtKB">
        <authorList>
            <consortium name="Ensembl"/>
        </authorList>
    </citation>
    <scope>IDENTIFICATION</scope>
</reference>
<organism evidence="2 3">
    <name type="scientific">Paramormyrops kingsleyae</name>
    <dbReference type="NCBI Taxonomy" id="1676925"/>
    <lineage>
        <taxon>Eukaryota</taxon>
        <taxon>Metazoa</taxon>
        <taxon>Chordata</taxon>
        <taxon>Craniata</taxon>
        <taxon>Vertebrata</taxon>
        <taxon>Euteleostomi</taxon>
        <taxon>Actinopterygii</taxon>
        <taxon>Neopterygii</taxon>
        <taxon>Teleostei</taxon>
        <taxon>Osteoglossocephala</taxon>
        <taxon>Osteoglossomorpha</taxon>
        <taxon>Osteoglossiformes</taxon>
        <taxon>Mormyridae</taxon>
        <taxon>Paramormyrops</taxon>
    </lineage>
</organism>
<keyword evidence="1" id="KW-0175">Coiled coil</keyword>
<dbReference type="Proteomes" id="UP000261540">
    <property type="component" value="Unplaced"/>
</dbReference>
<evidence type="ECO:0000313" key="2">
    <source>
        <dbReference type="Ensembl" id="ENSPKIP00000027683.1"/>
    </source>
</evidence>
<dbReference type="AlphaFoldDB" id="A0A3B3SB43"/>
<accession>A0A3B3SB43</accession>
<protein>
    <submittedName>
        <fullName evidence="2">Uncharacterized LOC111837798</fullName>
    </submittedName>
</protein>
<reference evidence="2" key="2">
    <citation type="submission" date="2025-09" db="UniProtKB">
        <authorList>
            <consortium name="Ensembl"/>
        </authorList>
    </citation>
    <scope>IDENTIFICATION</scope>
</reference>
<name>A0A3B3SB43_9TELE</name>
<sequence length="674" mass="76761">MADLVKATKSISKAEDFRDDTKLIMQPYANWEEYLVPAPVSIAILGELVCISSNVDFSINKSHPKGGFQFIKYPDSFRACLMQVANAGWAAFNTAHTNMDQIRLHTANVPAYIKTTVNILVQDNDELIQTVLPDQLENIATISDDCVQLADQTEKKFMFVISLIQELLEASISAKKVYGDELEEVKDKIVENKMKKEDSERRKERAQKRLEDMNKQLEEAQKSFDTAMDSMPSGWEVLGMNLAEGLTERVFGIMSNVASQMAKEVKNTVTDSDADVAMSNILSKAGQILKHAETLNSFIDKQQIKWSEIYDQKKDKTKTTYVGEQYNQIKTSVESEKGCKAKEAALSICTDAIKLCSELTEIAPDGKCEDDKTKDMTGRMQELLKRCQTFDSQNKAFTNTPVFTLEPPQQAKESGKKRAGEMAAENARLRIEQSRAQVQMMTQNQKENLDNLEKNQKELTDILITLQRCEVKEIDFNTTIKMLVKGLDAMGRVKEQWEKMVRFFQMISNIIKTCLSRSLTDFVKQSQKASQKHLSYNSKKFMIDLIYQQAFYASNVASLVNMISGTYVEVSNEHLMDRISSLGKLMALDTSNPDFESERRKLQDACKEAQEAIRDLVKKNNNKFDQKTKERLEKIESELKPMLPPVSEEKMKEMKEITESAFKEMSREDEDQFA</sequence>